<dbReference type="RefSeq" id="WP_160850912.1">
    <property type="nucleotide sequence ID" value="NZ_WUWG01000001.1"/>
</dbReference>
<dbReference type="EMBL" id="WUWG01000001">
    <property type="protein sequence ID" value="MXU63919.1"/>
    <property type="molecule type" value="Genomic_DNA"/>
</dbReference>
<comment type="caution">
    <text evidence="2">The sequence shown here is derived from an EMBL/GenBank/DDBJ whole genome shotgun (WGS) entry which is preliminary data.</text>
</comment>
<evidence type="ECO:0000313" key="3">
    <source>
        <dbReference type="Proteomes" id="UP000436016"/>
    </source>
</evidence>
<dbReference type="InterPro" id="IPR029063">
    <property type="entry name" value="SAM-dependent_MTases_sf"/>
</dbReference>
<keyword evidence="2" id="KW-0808">Transferase</keyword>
<dbReference type="PANTHER" id="PTHR42912">
    <property type="entry name" value="METHYLTRANSFERASE"/>
    <property type="match status" value="1"/>
</dbReference>
<evidence type="ECO:0000259" key="1">
    <source>
        <dbReference type="Pfam" id="PF08241"/>
    </source>
</evidence>
<gene>
    <name evidence="2" type="ORF">GSH16_00570</name>
</gene>
<dbReference type="AlphaFoldDB" id="A0A6B0TMX1"/>
<dbReference type="GO" id="GO:0008757">
    <property type="term" value="F:S-adenosylmethionine-dependent methyltransferase activity"/>
    <property type="evidence" value="ECO:0007669"/>
    <property type="project" value="InterPro"/>
</dbReference>
<feature type="domain" description="Methyltransferase type 11" evidence="1">
    <location>
        <begin position="41"/>
        <end position="138"/>
    </location>
</feature>
<keyword evidence="3" id="KW-1185">Reference proteome</keyword>
<dbReference type="Pfam" id="PF08241">
    <property type="entry name" value="Methyltransf_11"/>
    <property type="match status" value="1"/>
</dbReference>
<dbReference type="Proteomes" id="UP000436016">
    <property type="component" value="Unassembled WGS sequence"/>
</dbReference>
<proteinExistence type="predicted"/>
<protein>
    <submittedName>
        <fullName evidence="2">Methyltransferase domain-containing protein</fullName>
    </submittedName>
</protein>
<accession>A0A6B0TMX1</accession>
<evidence type="ECO:0000313" key="2">
    <source>
        <dbReference type="EMBL" id="MXU63919.1"/>
    </source>
</evidence>
<organism evidence="2 3">
    <name type="scientific">Oceanomicrobium pacificus</name>
    <dbReference type="NCBI Taxonomy" id="2692916"/>
    <lineage>
        <taxon>Bacteria</taxon>
        <taxon>Pseudomonadati</taxon>
        <taxon>Pseudomonadota</taxon>
        <taxon>Alphaproteobacteria</taxon>
        <taxon>Rhodobacterales</taxon>
        <taxon>Paracoccaceae</taxon>
        <taxon>Oceanomicrobium</taxon>
    </lineage>
</organism>
<name>A0A6B0TMX1_9RHOB</name>
<dbReference type="GO" id="GO:0032259">
    <property type="term" value="P:methylation"/>
    <property type="evidence" value="ECO:0007669"/>
    <property type="project" value="UniProtKB-KW"/>
</dbReference>
<dbReference type="SUPFAM" id="SSF53335">
    <property type="entry name" value="S-adenosyl-L-methionine-dependent methyltransferases"/>
    <property type="match status" value="1"/>
</dbReference>
<dbReference type="InterPro" id="IPR013216">
    <property type="entry name" value="Methyltransf_11"/>
</dbReference>
<keyword evidence="2" id="KW-0489">Methyltransferase</keyword>
<sequence length="259" mass="28343">MLTFDDAMVKRLNRAYKGPDVTARRLANLRALDLRPGHHVLDLGCGQGLLTVDLAGIVGPAGKVLAIDPSPDMRKAATMTCKGLDQVAILEGDASAIPADSASLDRVIAVQVFEYVPDIDAALAEIARVLKPGGRVVLGNMLWPSFHWFSDDPDRMDRMCRLWEDHVRHTDLPAWLADAMARAGLAPDPAQPFPFVNQSLSETGLARMMLDLMANFARSRDEIATAEVDAWVDEQHALDAAGRFFWSLTHVIQPARKPG</sequence>
<reference evidence="2 3" key="1">
    <citation type="submission" date="2019-12" db="EMBL/GenBank/DDBJ databases">
        <title>Strain KN286 was isolated from seawater, which was collected from Caroline Seamount in the tropical western Pacific.</title>
        <authorList>
            <person name="Wang Q."/>
        </authorList>
    </citation>
    <scope>NUCLEOTIDE SEQUENCE [LARGE SCALE GENOMIC DNA]</scope>
    <source>
        <strain evidence="2 3">KN286</strain>
    </source>
</reference>
<dbReference type="InterPro" id="IPR050508">
    <property type="entry name" value="Methyltransf_Superfamily"/>
</dbReference>
<dbReference type="Gene3D" id="3.40.50.150">
    <property type="entry name" value="Vaccinia Virus protein VP39"/>
    <property type="match status" value="1"/>
</dbReference>
<dbReference type="PANTHER" id="PTHR42912:SF95">
    <property type="entry name" value="METHYLTRANSFERASE TYPE 11 DOMAIN-CONTAINING PROTEIN"/>
    <property type="match status" value="1"/>
</dbReference>
<dbReference type="CDD" id="cd02440">
    <property type="entry name" value="AdoMet_MTases"/>
    <property type="match status" value="1"/>
</dbReference>